<keyword evidence="2" id="KW-0813">Transport</keyword>
<evidence type="ECO:0000313" key="6">
    <source>
        <dbReference type="EMBL" id="KAL3775541.1"/>
    </source>
</evidence>
<dbReference type="InterPro" id="IPR051519">
    <property type="entry name" value="PDE6D_unc-119_myristoyl-bd"/>
</dbReference>
<protein>
    <recommendedName>
        <fullName evidence="5">GMP phosphodiesterase delta subunit domain-containing protein</fullName>
    </recommendedName>
</protein>
<dbReference type="PANTHER" id="PTHR12951:SF1">
    <property type="entry name" value="PROTEIN UNC-119 HOMOLOG"/>
    <property type="match status" value="1"/>
</dbReference>
<evidence type="ECO:0000256" key="1">
    <source>
        <dbReference type="ARBA" id="ARBA00008102"/>
    </source>
</evidence>
<evidence type="ECO:0000259" key="5">
    <source>
        <dbReference type="Pfam" id="PF05351"/>
    </source>
</evidence>
<dbReference type="InterPro" id="IPR037036">
    <property type="entry name" value="PDED_dom_sf"/>
</dbReference>
<dbReference type="Pfam" id="PF05351">
    <property type="entry name" value="GMP_PDE_delta"/>
    <property type="match status" value="1"/>
</dbReference>
<keyword evidence="4" id="KW-0446">Lipid-binding</keyword>
<gene>
    <name evidence="6" type="ORF">ACHAW5_001560</name>
</gene>
<dbReference type="AlphaFoldDB" id="A0ABD3NKI3"/>
<evidence type="ECO:0000256" key="3">
    <source>
        <dbReference type="ARBA" id="ARBA00022927"/>
    </source>
</evidence>
<dbReference type="InterPro" id="IPR014756">
    <property type="entry name" value="Ig_E-set"/>
</dbReference>
<dbReference type="FunFam" id="2.70.50.40:FF:000003">
    <property type="entry name" value="UNC119 homologue, putative"/>
    <property type="match status" value="1"/>
</dbReference>
<dbReference type="SUPFAM" id="SSF81296">
    <property type="entry name" value="E set domains"/>
    <property type="match status" value="1"/>
</dbReference>
<name>A0ABD3NKI3_9STRA</name>
<feature type="domain" description="GMP phosphodiesterase delta subunit" evidence="5">
    <location>
        <begin position="29"/>
        <end position="186"/>
    </location>
</feature>
<evidence type="ECO:0000256" key="4">
    <source>
        <dbReference type="ARBA" id="ARBA00023121"/>
    </source>
</evidence>
<dbReference type="EMBL" id="JALLAZ020001408">
    <property type="protein sequence ID" value="KAL3775541.1"/>
    <property type="molecule type" value="Genomic_DNA"/>
</dbReference>
<dbReference type="GO" id="GO:0015031">
    <property type="term" value="P:protein transport"/>
    <property type="evidence" value="ECO:0007669"/>
    <property type="project" value="UniProtKB-KW"/>
</dbReference>
<comment type="similarity">
    <text evidence="1">Belongs to the PDE6D/unc-119 family.</text>
</comment>
<dbReference type="GO" id="GO:0008289">
    <property type="term" value="F:lipid binding"/>
    <property type="evidence" value="ECO:0007669"/>
    <property type="project" value="UniProtKB-KW"/>
</dbReference>
<dbReference type="Gene3D" id="2.70.50.40">
    <property type="entry name" value="GMP phosphodiesterase, delta subunit"/>
    <property type="match status" value="1"/>
</dbReference>
<keyword evidence="7" id="KW-1185">Reference proteome</keyword>
<dbReference type="PANTHER" id="PTHR12951">
    <property type="entry name" value="RETINAL PROTEIN 4"/>
    <property type="match status" value="1"/>
</dbReference>
<organism evidence="6 7">
    <name type="scientific">Stephanodiscus triporus</name>
    <dbReference type="NCBI Taxonomy" id="2934178"/>
    <lineage>
        <taxon>Eukaryota</taxon>
        <taxon>Sar</taxon>
        <taxon>Stramenopiles</taxon>
        <taxon>Ochrophyta</taxon>
        <taxon>Bacillariophyta</taxon>
        <taxon>Coscinodiscophyceae</taxon>
        <taxon>Thalassiosirophycidae</taxon>
        <taxon>Stephanodiscales</taxon>
        <taxon>Stephanodiscaceae</taxon>
        <taxon>Stephanodiscus</taxon>
    </lineage>
</organism>
<evidence type="ECO:0000313" key="7">
    <source>
        <dbReference type="Proteomes" id="UP001530315"/>
    </source>
</evidence>
<dbReference type="InterPro" id="IPR008015">
    <property type="entry name" value="PDED_dom"/>
</dbReference>
<comment type="caution">
    <text evidence="6">The sequence shown here is derived from an EMBL/GenBank/DDBJ whole genome shotgun (WGS) entry which is preliminary data.</text>
</comment>
<dbReference type="Proteomes" id="UP001530315">
    <property type="component" value="Unassembled WGS sequence"/>
</dbReference>
<evidence type="ECO:0000256" key="2">
    <source>
        <dbReference type="ARBA" id="ARBA00022448"/>
    </source>
</evidence>
<proteinExistence type="inferred from homology"/>
<keyword evidence="3" id="KW-0653">Protein transport</keyword>
<sequence length="209" mass="23948">MMAKRIAIGPKHVLRMSKPTKGFLCSLSSNVYNIEFVKFAIRDDASKRVFFEMGHGVSMVGSSDVDCDNFDDDDCSRAIKYTLSEDVLRLPVVSTSLTFTVGENPVANLRMIERHYFQNQLVKSYDFSFGFCIPLSTNSWDAIYDVPPLNEDIIQKMIENPFETVSDSFYFVGDELIMHNKARYQYVKEKKNWVEHTSAQEFASLAMID</sequence>
<reference evidence="6 7" key="1">
    <citation type="submission" date="2024-10" db="EMBL/GenBank/DDBJ databases">
        <title>Updated reference genomes for cyclostephanoid diatoms.</title>
        <authorList>
            <person name="Roberts W.R."/>
            <person name="Alverson A.J."/>
        </authorList>
    </citation>
    <scope>NUCLEOTIDE SEQUENCE [LARGE SCALE GENOMIC DNA]</scope>
    <source>
        <strain evidence="6 7">AJA276-08</strain>
    </source>
</reference>
<accession>A0ABD3NKI3</accession>